<evidence type="ECO:0000313" key="6">
    <source>
        <dbReference type="EMBL" id="KAK7100675.1"/>
    </source>
</evidence>
<gene>
    <name evidence="6" type="ORF">V1264_023584</name>
</gene>
<dbReference type="AlphaFoldDB" id="A0AAN9BBQ7"/>
<evidence type="ECO:0000256" key="2">
    <source>
        <dbReference type="PROSITE-ProRule" id="PRU00191"/>
    </source>
</evidence>
<feature type="compositionally biased region" description="Low complexity" evidence="4">
    <location>
        <begin position="591"/>
        <end position="605"/>
    </location>
</feature>
<dbReference type="GO" id="GO:0046854">
    <property type="term" value="P:phosphatidylinositol phosphate biosynthetic process"/>
    <property type="evidence" value="ECO:0007669"/>
    <property type="project" value="TreeGrafter"/>
</dbReference>
<dbReference type="InterPro" id="IPR036860">
    <property type="entry name" value="SH2_dom_sf"/>
</dbReference>
<feature type="compositionally biased region" description="Gly residues" evidence="4">
    <location>
        <begin position="10"/>
        <end position="19"/>
    </location>
</feature>
<keyword evidence="1 2" id="KW-0727">SH2 domain</keyword>
<dbReference type="PRINTS" id="PR00401">
    <property type="entry name" value="SH2DOMAIN"/>
</dbReference>
<accession>A0AAN9BBQ7</accession>
<dbReference type="PANTHER" id="PTHR10155:SF0">
    <property type="entry name" value="SUPPRESSOR OF CYTOKINE SIGNALING AT 36E, ISOFORM D"/>
    <property type="match status" value="1"/>
</dbReference>
<protein>
    <recommendedName>
        <fullName evidence="5">SH2 domain-containing protein</fullName>
    </recommendedName>
</protein>
<evidence type="ECO:0000256" key="4">
    <source>
        <dbReference type="SAM" id="MobiDB-lite"/>
    </source>
</evidence>
<dbReference type="InterPro" id="IPR000980">
    <property type="entry name" value="SH2"/>
</dbReference>
<dbReference type="PROSITE" id="PS50001">
    <property type="entry name" value="SH2"/>
    <property type="match status" value="2"/>
</dbReference>
<feature type="compositionally biased region" description="Basic and acidic residues" evidence="4">
    <location>
        <begin position="254"/>
        <end position="268"/>
    </location>
</feature>
<dbReference type="GO" id="GO:0046935">
    <property type="term" value="F:1-phosphatidylinositol-3-kinase regulator activity"/>
    <property type="evidence" value="ECO:0007669"/>
    <property type="project" value="TreeGrafter"/>
</dbReference>
<dbReference type="EMBL" id="JBAMIC010000011">
    <property type="protein sequence ID" value="KAK7100675.1"/>
    <property type="molecule type" value="Genomic_DNA"/>
</dbReference>
<comment type="caution">
    <text evidence="6">The sequence shown here is derived from an EMBL/GenBank/DDBJ whole genome shotgun (WGS) entry which is preliminary data.</text>
</comment>
<evidence type="ECO:0000256" key="3">
    <source>
        <dbReference type="SAM" id="Coils"/>
    </source>
</evidence>
<dbReference type="Pfam" id="PF00017">
    <property type="entry name" value="SH2"/>
    <property type="match status" value="2"/>
</dbReference>
<evidence type="ECO:0000256" key="1">
    <source>
        <dbReference type="ARBA" id="ARBA00022999"/>
    </source>
</evidence>
<dbReference type="SUPFAM" id="SSF55550">
    <property type="entry name" value="SH2 domain"/>
    <property type="match status" value="2"/>
</dbReference>
<name>A0AAN9BBQ7_9CAEN</name>
<keyword evidence="7" id="KW-1185">Reference proteome</keyword>
<organism evidence="6 7">
    <name type="scientific">Littorina saxatilis</name>
    <dbReference type="NCBI Taxonomy" id="31220"/>
    <lineage>
        <taxon>Eukaryota</taxon>
        <taxon>Metazoa</taxon>
        <taxon>Spiralia</taxon>
        <taxon>Lophotrochozoa</taxon>
        <taxon>Mollusca</taxon>
        <taxon>Gastropoda</taxon>
        <taxon>Caenogastropoda</taxon>
        <taxon>Littorinimorpha</taxon>
        <taxon>Littorinoidea</taxon>
        <taxon>Littorinidae</taxon>
        <taxon>Littorina</taxon>
    </lineage>
</organism>
<feature type="domain" description="SH2" evidence="5">
    <location>
        <begin position="357"/>
        <end position="459"/>
    </location>
</feature>
<proteinExistence type="predicted"/>
<feature type="region of interest" description="Disordered" evidence="4">
    <location>
        <begin position="1"/>
        <end position="30"/>
    </location>
</feature>
<dbReference type="SMART" id="SM00252">
    <property type="entry name" value="SH2"/>
    <property type="match status" value="2"/>
</dbReference>
<feature type="compositionally biased region" description="Basic and acidic residues" evidence="4">
    <location>
        <begin position="608"/>
        <end position="617"/>
    </location>
</feature>
<feature type="domain" description="SH2" evidence="5">
    <location>
        <begin position="41"/>
        <end position="137"/>
    </location>
</feature>
<feature type="coiled-coil region" evidence="3">
    <location>
        <begin position="294"/>
        <end position="321"/>
    </location>
</feature>
<feature type="compositionally biased region" description="Basic and acidic residues" evidence="4">
    <location>
        <begin position="643"/>
        <end position="656"/>
    </location>
</feature>
<dbReference type="Gene3D" id="3.30.505.10">
    <property type="entry name" value="SH2 domain"/>
    <property type="match status" value="2"/>
</dbReference>
<reference evidence="6 7" key="1">
    <citation type="submission" date="2024-02" db="EMBL/GenBank/DDBJ databases">
        <title>Chromosome-scale genome assembly of the rough periwinkle Littorina saxatilis.</title>
        <authorList>
            <person name="De Jode A."/>
            <person name="Faria R."/>
            <person name="Formenti G."/>
            <person name="Sims Y."/>
            <person name="Smith T.P."/>
            <person name="Tracey A."/>
            <person name="Wood J.M.D."/>
            <person name="Zagrodzka Z.B."/>
            <person name="Johannesson K."/>
            <person name="Butlin R.K."/>
            <person name="Leder E.H."/>
        </authorList>
    </citation>
    <scope>NUCLEOTIDE SEQUENCE [LARGE SCALE GENOMIC DNA]</scope>
    <source>
        <strain evidence="6">Snail1</strain>
        <tissue evidence="6">Muscle</tissue>
    </source>
</reference>
<dbReference type="GO" id="GO:0005942">
    <property type="term" value="C:phosphatidylinositol 3-kinase complex"/>
    <property type="evidence" value="ECO:0007669"/>
    <property type="project" value="TreeGrafter"/>
</dbReference>
<evidence type="ECO:0000313" key="7">
    <source>
        <dbReference type="Proteomes" id="UP001374579"/>
    </source>
</evidence>
<evidence type="ECO:0000259" key="5">
    <source>
        <dbReference type="PROSITE" id="PS50001"/>
    </source>
</evidence>
<feature type="region of interest" description="Disordered" evidence="4">
    <location>
        <begin position="232"/>
        <end position="273"/>
    </location>
</feature>
<dbReference type="PANTHER" id="PTHR10155">
    <property type="entry name" value="PHOSPHATIDYLINOSITOL 3-KINASE REGULATORY SUBUNIT"/>
    <property type="match status" value="1"/>
</dbReference>
<sequence>MAENRRREGNGAGGRGGTGESSSGNHGDKDKALQALKSQPWYWHNTTREEAERTMVGQHDGAFMIRDCSVPGDFTLTVRYNGCNKCVRIYKQKNGYSLSPGESDAPFSSLQELVEFYQQHSLASFNKRLDLRLQQAVSKPESAVSNQYSVFKELYDLSQQQLSAETRLSVLQQQRENLVNNVNMLDLMIPALRVVKQMYCDSMTQQTDIGPLCTMDSERPPLSGINRELAGLEETSSKNGGADASGADEDEKGAEDLTRSLSRDEEKSVTANTRLLMTRHTAVSSKLHSVRSHLDQDSAKLRELEADLQAVQLHMLRMKRTYDELIRQMVELGCDKEYLSQVLEPRVATREFDRSTWLVDCRDRDEAVAHLEKLPHGAFLVRRKDKRHLPYVLSIVVSSGSSEPSTIQHVYIVHPHGRGYGFNAALAVFESIDQLVLRHRYVSLKHYFKQVDVTLAFPVGCQELLRRSSESEKENASEKDGVYANAFAIHEAMGENLYEPIGFGVENPEDISNDNVSKSPKKNPYECVDASGAESTTAEIARHFRKGNLYEPVADVPRSSKCSSTQGTNIERVKGSAKDRPYEQAIGEAATSKTVSGSSKSSHTKIAMTDKDKHAPEENVYETIPDDPDETFEGSNADVFTDTSKEHPYEPVEFRGKGTKRSSYV</sequence>
<keyword evidence="3" id="KW-0175">Coiled coil</keyword>
<feature type="region of interest" description="Disordered" evidence="4">
    <location>
        <begin position="588"/>
        <end position="665"/>
    </location>
</feature>
<dbReference type="Proteomes" id="UP001374579">
    <property type="component" value="Unassembled WGS sequence"/>
</dbReference>